<protein>
    <submittedName>
        <fullName evidence="1 2">Uncharacterized protein</fullName>
    </submittedName>
</protein>
<dbReference type="AlphaFoldDB" id="A0A072UHW7"/>
<dbReference type="PANTHER" id="PTHR47926">
    <property type="entry name" value="PENTATRICOPEPTIDE REPEAT-CONTAINING PROTEIN"/>
    <property type="match status" value="1"/>
</dbReference>
<sequence>MMKNGGSLVINFQYSATVEKKPLGLVLDRQQCQLCRKPYQTQQPFHLITLIKPLPITQKISSPLIFFKQPRTICLLHSTVCVFSSFTNTTHNICAEKKSLEDGKRVHSVITSNGMPIDEALGAKLVFMYVNSGDLVQGRRIFDEIMNDKVFLWNLLMSEYAKIDNFRESVVVADEKERGSGGG</sequence>
<dbReference type="GO" id="GO:0009451">
    <property type="term" value="P:RNA modification"/>
    <property type="evidence" value="ECO:0007669"/>
    <property type="project" value="InterPro"/>
</dbReference>
<dbReference type="STRING" id="3880.A0A072UHW7"/>
<reference evidence="2" key="3">
    <citation type="submission" date="2015-04" db="UniProtKB">
        <authorList>
            <consortium name="EnsemblPlants"/>
        </authorList>
    </citation>
    <scope>IDENTIFICATION</scope>
    <source>
        <strain evidence="2">cv. Jemalong A17</strain>
    </source>
</reference>
<organism evidence="1 3">
    <name type="scientific">Medicago truncatula</name>
    <name type="common">Barrel medic</name>
    <name type="synonym">Medicago tribuloides</name>
    <dbReference type="NCBI Taxonomy" id="3880"/>
    <lineage>
        <taxon>Eukaryota</taxon>
        <taxon>Viridiplantae</taxon>
        <taxon>Streptophyta</taxon>
        <taxon>Embryophyta</taxon>
        <taxon>Tracheophyta</taxon>
        <taxon>Spermatophyta</taxon>
        <taxon>Magnoliopsida</taxon>
        <taxon>eudicotyledons</taxon>
        <taxon>Gunneridae</taxon>
        <taxon>Pentapetalae</taxon>
        <taxon>rosids</taxon>
        <taxon>fabids</taxon>
        <taxon>Fabales</taxon>
        <taxon>Fabaceae</taxon>
        <taxon>Papilionoideae</taxon>
        <taxon>50 kb inversion clade</taxon>
        <taxon>NPAAA clade</taxon>
        <taxon>Hologalegina</taxon>
        <taxon>IRL clade</taxon>
        <taxon>Trifolieae</taxon>
        <taxon>Medicago</taxon>
    </lineage>
</organism>
<evidence type="ECO:0000313" key="3">
    <source>
        <dbReference type="Proteomes" id="UP000002051"/>
    </source>
</evidence>
<dbReference type="PANTHER" id="PTHR47926:SF533">
    <property type="entry name" value="DYW DOMAIN-CONTAINING PROTEIN"/>
    <property type="match status" value="1"/>
</dbReference>
<dbReference type="Gene3D" id="1.25.40.10">
    <property type="entry name" value="Tetratricopeptide repeat domain"/>
    <property type="match status" value="1"/>
</dbReference>
<dbReference type="InterPro" id="IPR046960">
    <property type="entry name" value="PPR_At4g14850-like_plant"/>
</dbReference>
<evidence type="ECO:0000313" key="1">
    <source>
        <dbReference type="EMBL" id="KEH29334.1"/>
    </source>
</evidence>
<proteinExistence type="predicted"/>
<dbReference type="Proteomes" id="UP000002051">
    <property type="component" value="Chromosome 4"/>
</dbReference>
<dbReference type="InterPro" id="IPR011990">
    <property type="entry name" value="TPR-like_helical_dom_sf"/>
</dbReference>
<dbReference type="EnsemblPlants" id="KEH29334">
    <property type="protein sequence ID" value="KEH29334"/>
    <property type="gene ID" value="MTR_4g435288"/>
</dbReference>
<keyword evidence="3" id="KW-1185">Reference proteome</keyword>
<name>A0A072UHW7_MEDTR</name>
<dbReference type="HOGENOM" id="CLU_1477277_0_0_1"/>
<accession>A0A072UHW7</accession>
<evidence type="ECO:0000313" key="2">
    <source>
        <dbReference type="EnsemblPlants" id="KEH29334"/>
    </source>
</evidence>
<reference evidence="1 3" key="1">
    <citation type="journal article" date="2011" name="Nature">
        <title>The Medicago genome provides insight into the evolution of rhizobial symbioses.</title>
        <authorList>
            <person name="Young N.D."/>
            <person name="Debelle F."/>
            <person name="Oldroyd G.E."/>
            <person name="Geurts R."/>
            <person name="Cannon S.B."/>
            <person name="Udvardi M.K."/>
            <person name="Benedito V.A."/>
            <person name="Mayer K.F."/>
            <person name="Gouzy J."/>
            <person name="Schoof H."/>
            <person name="Van de Peer Y."/>
            <person name="Proost S."/>
            <person name="Cook D.R."/>
            <person name="Meyers B.C."/>
            <person name="Spannagl M."/>
            <person name="Cheung F."/>
            <person name="De Mita S."/>
            <person name="Krishnakumar V."/>
            <person name="Gundlach H."/>
            <person name="Zhou S."/>
            <person name="Mudge J."/>
            <person name="Bharti A.K."/>
            <person name="Murray J.D."/>
            <person name="Naoumkina M.A."/>
            <person name="Rosen B."/>
            <person name="Silverstein K.A."/>
            <person name="Tang H."/>
            <person name="Rombauts S."/>
            <person name="Zhao P.X."/>
            <person name="Zhou P."/>
            <person name="Barbe V."/>
            <person name="Bardou P."/>
            <person name="Bechner M."/>
            <person name="Bellec A."/>
            <person name="Berger A."/>
            <person name="Berges H."/>
            <person name="Bidwell S."/>
            <person name="Bisseling T."/>
            <person name="Choisne N."/>
            <person name="Couloux A."/>
            <person name="Denny R."/>
            <person name="Deshpande S."/>
            <person name="Dai X."/>
            <person name="Doyle J.J."/>
            <person name="Dudez A.M."/>
            <person name="Farmer A.D."/>
            <person name="Fouteau S."/>
            <person name="Franken C."/>
            <person name="Gibelin C."/>
            <person name="Gish J."/>
            <person name="Goldstein S."/>
            <person name="Gonzalez A.J."/>
            <person name="Green P.J."/>
            <person name="Hallab A."/>
            <person name="Hartog M."/>
            <person name="Hua A."/>
            <person name="Humphray S.J."/>
            <person name="Jeong D.H."/>
            <person name="Jing Y."/>
            <person name="Jocker A."/>
            <person name="Kenton S.M."/>
            <person name="Kim D.J."/>
            <person name="Klee K."/>
            <person name="Lai H."/>
            <person name="Lang C."/>
            <person name="Lin S."/>
            <person name="Macmil S.L."/>
            <person name="Magdelenat G."/>
            <person name="Matthews L."/>
            <person name="McCorrison J."/>
            <person name="Monaghan E.L."/>
            <person name="Mun J.H."/>
            <person name="Najar F.Z."/>
            <person name="Nicholson C."/>
            <person name="Noirot C."/>
            <person name="O'Bleness M."/>
            <person name="Paule C.R."/>
            <person name="Poulain J."/>
            <person name="Prion F."/>
            <person name="Qin B."/>
            <person name="Qu C."/>
            <person name="Retzel E.F."/>
            <person name="Riddle C."/>
            <person name="Sallet E."/>
            <person name="Samain S."/>
            <person name="Samson N."/>
            <person name="Sanders I."/>
            <person name="Saurat O."/>
            <person name="Scarpelli C."/>
            <person name="Schiex T."/>
            <person name="Segurens B."/>
            <person name="Severin A.J."/>
            <person name="Sherrier D.J."/>
            <person name="Shi R."/>
            <person name="Sims S."/>
            <person name="Singer S.R."/>
            <person name="Sinharoy S."/>
            <person name="Sterck L."/>
            <person name="Viollet A."/>
            <person name="Wang B.B."/>
            <person name="Wang K."/>
            <person name="Wang M."/>
            <person name="Wang X."/>
            <person name="Warfsmann J."/>
            <person name="Weissenbach J."/>
            <person name="White D.D."/>
            <person name="White J.D."/>
            <person name="Wiley G.B."/>
            <person name="Wincker P."/>
            <person name="Xing Y."/>
            <person name="Yang L."/>
            <person name="Yao Z."/>
            <person name="Ying F."/>
            <person name="Zhai J."/>
            <person name="Zhou L."/>
            <person name="Zuber A."/>
            <person name="Denarie J."/>
            <person name="Dixon R.A."/>
            <person name="May G.D."/>
            <person name="Schwartz D.C."/>
            <person name="Rogers J."/>
            <person name="Quetier F."/>
            <person name="Town C.D."/>
            <person name="Roe B.A."/>
        </authorList>
    </citation>
    <scope>NUCLEOTIDE SEQUENCE [LARGE SCALE GENOMIC DNA]</scope>
    <source>
        <strain evidence="1">A17</strain>
        <strain evidence="2 3">cv. Jemalong A17</strain>
    </source>
</reference>
<dbReference type="EMBL" id="CM001220">
    <property type="protein sequence ID" value="KEH29334.1"/>
    <property type="molecule type" value="Genomic_DNA"/>
</dbReference>
<reference evidence="1 3" key="2">
    <citation type="journal article" date="2014" name="BMC Genomics">
        <title>An improved genome release (version Mt4.0) for the model legume Medicago truncatula.</title>
        <authorList>
            <person name="Tang H."/>
            <person name="Krishnakumar V."/>
            <person name="Bidwell S."/>
            <person name="Rosen B."/>
            <person name="Chan A."/>
            <person name="Zhou S."/>
            <person name="Gentzbittel L."/>
            <person name="Childs K.L."/>
            <person name="Yandell M."/>
            <person name="Gundlach H."/>
            <person name="Mayer K.F."/>
            <person name="Schwartz D.C."/>
            <person name="Town C.D."/>
        </authorList>
    </citation>
    <scope>GENOME REANNOTATION</scope>
    <source>
        <strain evidence="1">A17</strain>
        <strain evidence="2 3">cv. Jemalong A17</strain>
    </source>
</reference>
<dbReference type="GO" id="GO:0003723">
    <property type="term" value="F:RNA binding"/>
    <property type="evidence" value="ECO:0007669"/>
    <property type="project" value="InterPro"/>
</dbReference>
<gene>
    <name evidence="1" type="ordered locus">MTR_4g435288</name>
</gene>